<feature type="non-terminal residue" evidence="14">
    <location>
        <position position="1"/>
    </location>
</feature>
<dbReference type="InterPro" id="IPR050121">
    <property type="entry name" value="Cytochrome_P450_monoxygenase"/>
</dbReference>
<evidence type="ECO:0000256" key="8">
    <source>
        <dbReference type="ARBA" id="ARBA00023002"/>
    </source>
</evidence>
<sequence length="547" mass="62180">MQLGIHPLAFIAGALSYVAYFFHGEHHMYSLGYIQVHAVLFAASTFLLYRLGSPLAEALLQTLVYDGFFLGGLYGSLLVYRAFLNPLNVFPGPFIARIATFWISFRIKRLRMYKVYEELHAKYGYFVRVGSQELSITHPNAVVDIFGANSVCQKSTWYDISKPQDSVLLRRTFAKHSERRAIWTRAFSVSAVRGYETRFHPYRAKMLSKLDDLTGQPVNITHWLGLYSWDSMSDLSFGHSFGLLDSDEHHWAMKVLDKGMSIIGRHLPMWFVRLGSSVRGGNKDLKAMLKYCHEQMLLRYNTEPKVADVMSTLFVPYKKGVLPFDKTAEQLLAGESHLLVNAGSTAFSDTSRITMICTLFVLAQQPELANRLRKELEPHISEDLDEMIMDDKIMNLDLLNGIVQEALRLYPPSPSHPTRVTPPEGTVIAGRWIPGNTQVMAPQYVIGRDERIFPRATEFIPERWYSLPELVKDKNAIAPFSLGPMNCVGKRLALANIRVTVASFIMRYNLSFPTTQGDPERVFEDGLYEHFSLQSGPLMLCLEKRSK</sequence>
<dbReference type="InterPro" id="IPR036396">
    <property type="entry name" value="Cyt_P450_sf"/>
</dbReference>
<evidence type="ECO:0000256" key="13">
    <source>
        <dbReference type="SAM" id="Phobius"/>
    </source>
</evidence>
<feature type="transmembrane region" description="Helical" evidence="13">
    <location>
        <begin position="89"/>
        <end position="105"/>
    </location>
</feature>
<evidence type="ECO:0000313" key="15">
    <source>
        <dbReference type="Proteomes" id="UP000777438"/>
    </source>
</evidence>
<comment type="caution">
    <text evidence="14">The sequence shown here is derived from an EMBL/GenBank/DDBJ whole genome shotgun (WGS) entry which is preliminary data.</text>
</comment>
<dbReference type="PRINTS" id="PR00463">
    <property type="entry name" value="EP450I"/>
</dbReference>
<dbReference type="GO" id="GO:0016705">
    <property type="term" value="F:oxidoreductase activity, acting on paired donors, with incorporation or reduction of molecular oxygen"/>
    <property type="evidence" value="ECO:0007669"/>
    <property type="project" value="InterPro"/>
</dbReference>
<comment type="cofactor">
    <cofactor evidence="1 12">
        <name>heme</name>
        <dbReference type="ChEBI" id="CHEBI:30413"/>
    </cofactor>
</comment>
<accession>A0A9P9AK97</accession>
<keyword evidence="8" id="KW-0560">Oxidoreductase</keyword>
<proteinExistence type="inferred from homology"/>
<dbReference type="InterPro" id="IPR002401">
    <property type="entry name" value="Cyt_P450_E_grp-I"/>
</dbReference>
<reference evidence="14 15" key="1">
    <citation type="journal article" date="2021" name="Nat. Commun.">
        <title>Genetic determinants of endophytism in the Arabidopsis root mycobiome.</title>
        <authorList>
            <person name="Mesny F."/>
            <person name="Miyauchi S."/>
            <person name="Thiergart T."/>
            <person name="Pickel B."/>
            <person name="Atanasova L."/>
            <person name="Karlsson M."/>
            <person name="Huettel B."/>
            <person name="Barry K.W."/>
            <person name="Haridas S."/>
            <person name="Chen C."/>
            <person name="Bauer D."/>
            <person name="Andreopoulos W."/>
            <person name="Pangilinan J."/>
            <person name="LaButti K."/>
            <person name="Riley R."/>
            <person name="Lipzen A."/>
            <person name="Clum A."/>
            <person name="Drula E."/>
            <person name="Henrissat B."/>
            <person name="Kohler A."/>
            <person name="Grigoriev I.V."/>
            <person name="Martin F.M."/>
            <person name="Hacquard S."/>
        </authorList>
    </citation>
    <scope>NUCLEOTIDE SEQUENCE [LARGE SCALE GENOMIC DNA]</scope>
    <source>
        <strain evidence="14 15">MPI-CAGE-CH-0241</strain>
    </source>
</reference>
<evidence type="ECO:0000256" key="3">
    <source>
        <dbReference type="ARBA" id="ARBA00010617"/>
    </source>
</evidence>
<evidence type="ECO:0000256" key="7">
    <source>
        <dbReference type="ARBA" id="ARBA00022989"/>
    </source>
</evidence>
<dbReference type="AlphaFoldDB" id="A0A9P9AK97"/>
<evidence type="ECO:0000256" key="1">
    <source>
        <dbReference type="ARBA" id="ARBA00001971"/>
    </source>
</evidence>
<dbReference type="GO" id="GO:0020037">
    <property type="term" value="F:heme binding"/>
    <property type="evidence" value="ECO:0007669"/>
    <property type="project" value="InterPro"/>
</dbReference>
<keyword evidence="6 12" id="KW-0479">Metal-binding</keyword>
<dbReference type="CDD" id="cd11061">
    <property type="entry name" value="CYP67-like"/>
    <property type="match status" value="1"/>
</dbReference>
<dbReference type="GO" id="GO:0005506">
    <property type="term" value="F:iron ion binding"/>
    <property type="evidence" value="ECO:0007669"/>
    <property type="project" value="InterPro"/>
</dbReference>
<feature type="transmembrane region" description="Helical" evidence="13">
    <location>
        <begin position="63"/>
        <end position="83"/>
    </location>
</feature>
<evidence type="ECO:0000256" key="11">
    <source>
        <dbReference type="ARBA" id="ARBA00023136"/>
    </source>
</evidence>
<dbReference type="EMBL" id="JAGPYM010000033">
    <property type="protein sequence ID" value="KAH6876753.1"/>
    <property type="molecule type" value="Genomic_DNA"/>
</dbReference>
<dbReference type="Gene3D" id="1.10.630.10">
    <property type="entry name" value="Cytochrome P450"/>
    <property type="match status" value="1"/>
</dbReference>
<keyword evidence="9 12" id="KW-0408">Iron</keyword>
<dbReference type="InterPro" id="IPR001128">
    <property type="entry name" value="Cyt_P450"/>
</dbReference>
<comment type="subcellular location">
    <subcellularLocation>
        <location evidence="2">Membrane</location>
    </subcellularLocation>
</comment>
<gene>
    <name evidence="14" type="ORF">B0T10DRAFT_585165</name>
</gene>
<evidence type="ECO:0000256" key="2">
    <source>
        <dbReference type="ARBA" id="ARBA00004370"/>
    </source>
</evidence>
<dbReference type="Proteomes" id="UP000777438">
    <property type="component" value="Unassembled WGS sequence"/>
</dbReference>
<dbReference type="GO" id="GO:0004497">
    <property type="term" value="F:monooxygenase activity"/>
    <property type="evidence" value="ECO:0007669"/>
    <property type="project" value="UniProtKB-KW"/>
</dbReference>
<dbReference type="SUPFAM" id="SSF48264">
    <property type="entry name" value="Cytochrome P450"/>
    <property type="match status" value="1"/>
</dbReference>
<protein>
    <submittedName>
        <fullName evidence="14">L-ornithine-N5-monooxygenase</fullName>
    </submittedName>
</protein>
<keyword evidence="11 13" id="KW-0472">Membrane</keyword>
<name>A0A9P9AK97_9HYPO</name>
<organism evidence="14 15">
    <name type="scientific">Thelonectria olida</name>
    <dbReference type="NCBI Taxonomy" id="1576542"/>
    <lineage>
        <taxon>Eukaryota</taxon>
        <taxon>Fungi</taxon>
        <taxon>Dikarya</taxon>
        <taxon>Ascomycota</taxon>
        <taxon>Pezizomycotina</taxon>
        <taxon>Sordariomycetes</taxon>
        <taxon>Hypocreomycetidae</taxon>
        <taxon>Hypocreales</taxon>
        <taxon>Nectriaceae</taxon>
        <taxon>Thelonectria</taxon>
    </lineage>
</organism>
<evidence type="ECO:0000256" key="5">
    <source>
        <dbReference type="ARBA" id="ARBA00022692"/>
    </source>
</evidence>
<feature type="transmembrane region" description="Helical" evidence="13">
    <location>
        <begin position="29"/>
        <end position="51"/>
    </location>
</feature>
<keyword evidence="4 12" id="KW-0349">Heme</keyword>
<dbReference type="PANTHER" id="PTHR24305">
    <property type="entry name" value="CYTOCHROME P450"/>
    <property type="match status" value="1"/>
</dbReference>
<keyword evidence="7 13" id="KW-1133">Transmembrane helix</keyword>
<dbReference type="GO" id="GO:0016020">
    <property type="term" value="C:membrane"/>
    <property type="evidence" value="ECO:0007669"/>
    <property type="project" value="UniProtKB-SubCell"/>
</dbReference>
<evidence type="ECO:0000256" key="4">
    <source>
        <dbReference type="ARBA" id="ARBA00022617"/>
    </source>
</evidence>
<keyword evidence="5 13" id="KW-0812">Transmembrane</keyword>
<feature type="binding site" description="axial binding residue" evidence="12">
    <location>
        <position position="487"/>
    </location>
    <ligand>
        <name>heme</name>
        <dbReference type="ChEBI" id="CHEBI:30413"/>
    </ligand>
    <ligandPart>
        <name>Fe</name>
        <dbReference type="ChEBI" id="CHEBI:18248"/>
    </ligandPart>
</feature>
<evidence type="ECO:0000256" key="9">
    <source>
        <dbReference type="ARBA" id="ARBA00023004"/>
    </source>
</evidence>
<evidence type="ECO:0000256" key="12">
    <source>
        <dbReference type="PIRSR" id="PIRSR602401-1"/>
    </source>
</evidence>
<evidence type="ECO:0000313" key="14">
    <source>
        <dbReference type="EMBL" id="KAH6876753.1"/>
    </source>
</evidence>
<keyword evidence="15" id="KW-1185">Reference proteome</keyword>
<comment type="similarity">
    <text evidence="3">Belongs to the cytochrome P450 family.</text>
</comment>
<dbReference type="Pfam" id="PF00067">
    <property type="entry name" value="p450"/>
    <property type="match status" value="1"/>
</dbReference>
<dbReference type="PRINTS" id="PR00385">
    <property type="entry name" value="P450"/>
</dbReference>
<feature type="transmembrane region" description="Helical" evidence="13">
    <location>
        <begin position="7"/>
        <end position="23"/>
    </location>
</feature>
<evidence type="ECO:0000256" key="10">
    <source>
        <dbReference type="ARBA" id="ARBA00023033"/>
    </source>
</evidence>
<keyword evidence="10" id="KW-0503">Monooxygenase</keyword>
<dbReference type="PANTHER" id="PTHR24305:SF112">
    <property type="entry name" value="L-ORNITHINE-N5-MONOOXYGENASE (EUROFUNG)"/>
    <property type="match status" value="1"/>
</dbReference>
<evidence type="ECO:0000256" key="6">
    <source>
        <dbReference type="ARBA" id="ARBA00022723"/>
    </source>
</evidence>
<dbReference type="OrthoDB" id="6692864at2759"/>